<dbReference type="GO" id="GO:0071949">
    <property type="term" value="F:FAD binding"/>
    <property type="evidence" value="ECO:0007669"/>
    <property type="project" value="InterPro"/>
</dbReference>
<dbReference type="InParanoid" id="F0XC37"/>
<dbReference type="Pfam" id="PF01565">
    <property type="entry name" value="FAD_binding_4"/>
    <property type="match status" value="1"/>
</dbReference>
<dbReference type="OrthoDB" id="9983560at2759"/>
<evidence type="ECO:0000256" key="1">
    <source>
        <dbReference type="ARBA" id="ARBA00005466"/>
    </source>
</evidence>
<name>F0XC37_GROCL</name>
<keyword evidence="6" id="KW-1185">Reference proteome</keyword>
<dbReference type="Proteomes" id="UP000007796">
    <property type="component" value="Unassembled WGS sequence"/>
</dbReference>
<keyword evidence="2" id="KW-0560">Oxidoreductase</keyword>
<dbReference type="STRING" id="655863.F0XC37"/>
<dbReference type="GO" id="GO:0016491">
    <property type="term" value="F:oxidoreductase activity"/>
    <property type="evidence" value="ECO:0007669"/>
    <property type="project" value="UniProtKB-KW"/>
</dbReference>
<feature type="chain" id="PRO_5003259859" evidence="3">
    <location>
        <begin position="24"/>
        <end position="672"/>
    </location>
</feature>
<dbReference type="InterPro" id="IPR006094">
    <property type="entry name" value="Oxid_FAD_bind_N"/>
</dbReference>
<evidence type="ECO:0000313" key="6">
    <source>
        <dbReference type="Proteomes" id="UP000007796"/>
    </source>
</evidence>
<feature type="domain" description="FAD-binding PCMH-type" evidence="4">
    <location>
        <begin position="189"/>
        <end position="368"/>
    </location>
</feature>
<dbReference type="InterPro" id="IPR036318">
    <property type="entry name" value="FAD-bd_PCMH-like_sf"/>
</dbReference>
<dbReference type="HOGENOM" id="CLU_018354_4_2_1"/>
<proteinExistence type="inferred from homology"/>
<dbReference type="AlphaFoldDB" id="F0XC37"/>
<dbReference type="InterPro" id="IPR050432">
    <property type="entry name" value="FAD-linked_Oxidoreductases_BP"/>
</dbReference>
<gene>
    <name evidence="5" type="ORF">CMQ_729</name>
</gene>
<evidence type="ECO:0000256" key="2">
    <source>
        <dbReference type="ARBA" id="ARBA00023002"/>
    </source>
</evidence>
<organism evidence="6">
    <name type="scientific">Grosmannia clavigera (strain kw1407 / UAMH 11150)</name>
    <name type="common">Blue stain fungus</name>
    <name type="synonym">Graphiocladiella clavigera</name>
    <dbReference type="NCBI Taxonomy" id="655863"/>
    <lineage>
        <taxon>Eukaryota</taxon>
        <taxon>Fungi</taxon>
        <taxon>Dikarya</taxon>
        <taxon>Ascomycota</taxon>
        <taxon>Pezizomycotina</taxon>
        <taxon>Sordariomycetes</taxon>
        <taxon>Sordariomycetidae</taxon>
        <taxon>Ophiostomatales</taxon>
        <taxon>Ophiostomataceae</taxon>
        <taxon>Leptographium</taxon>
    </lineage>
</organism>
<dbReference type="InterPro" id="IPR016166">
    <property type="entry name" value="FAD-bd_PCMH"/>
</dbReference>
<evidence type="ECO:0000256" key="3">
    <source>
        <dbReference type="SAM" id="SignalP"/>
    </source>
</evidence>
<dbReference type="InterPro" id="IPR012951">
    <property type="entry name" value="BBE"/>
</dbReference>
<dbReference type="PANTHER" id="PTHR13878:SF91">
    <property type="entry name" value="FAD BINDING DOMAIN PROTEIN (AFU_ORTHOLOGUE AFUA_6G12070)-RELATED"/>
    <property type="match status" value="1"/>
</dbReference>
<keyword evidence="3" id="KW-0732">Signal</keyword>
<protein>
    <submittedName>
        <fullName evidence="5">FAD-binding domain containing protein</fullName>
    </submittedName>
</protein>
<dbReference type="Gene3D" id="3.30.465.10">
    <property type="match status" value="1"/>
</dbReference>
<feature type="signal peptide" evidence="3">
    <location>
        <begin position="1"/>
        <end position="23"/>
    </location>
</feature>
<sequence>MAASSLGQVATVAATLLAPLVCAQSLSVKGIVLDTVAPAVVNVSTATNASTAYFPFEAQQLTDAVLSNLTAVNLTSSDLFAFADATNSPVVKRSGLCRLLPGDQLYPSTAVWDVLGLLLGPDVLIKTVPLASPCYTSWDNEDEEHCSFITNNWSNDSYMHADDPTSVMWPLYQGRTCMSATYGSENCTLGGYPSYAVAVSSVAHVQLTVNFARNTNLRLVVKNTGHDFNGKSAGAGALSVWTHGLKQAAFYGSLHQDGYTGPAIKVGTGIQAFELYEFAQAHNVTVVGGEGKTVGVAGGYMLGGGHSPLSSIYGMASDQLLAMEVVLPDGRFITASNSSHPDLFWALRGGGGSTFGIVTSLTVKAYPRLQVAVATFSFIGGGGSATNISTDVFWQGVTAYLARLPSFVDAGCYEYFSVSLTATDSLAFKMAPFFAPSHTTASLAALIEPLLVDLDRLGIDVRSGLTYYACDNFYDAWDLHFPLETVGITFVKTASRLFPRENFEPLTGNATLFNDTVAAFRSTISDGGALLAFNIGANPPAGYPDSAVNPAWRKTVMHAILGASWSPTADIDTIAAACLKLTNDWMQRWRDVSPTAGAYMSEADILEPNFQQAFYGTDHYVRLYALKQALDPWGLFYAPTGVGSENWYITGQIEGLPTQNGRLSRLDARLAL</sequence>
<dbReference type="GeneID" id="25980817"/>
<dbReference type="RefSeq" id="XP_014173283.1">
    <property type="nucleotide sequence ID" value="XM_014317808.1"/>
</dbReference>
<dbReference type="PROSITE" id="PS51387">
    <property type="entry name" value="FAD_PCMH"/>
    <property type="match status" value="1"/>
</dbReference>
<reference evidence="5 6" key="1">
    <citation type="journal article" date="2011" name="Proc. Natl. Acad. Sci. U.S.A.">
        <title>Genome and transcriptome analyses of the mountain pine beetle-fungal symbiont Grosmannia clavigera, a lodgepole pine pathogen.</title>
        <authorList>
            <person name="DiGuistini S."/>
            <person name="Wang Y."/>
            <person name="Liao N.Y."/>
            <person name="Taylor G."/>
            <person name="Tanguay P."/>
            <person name="Feau N."/>
            <person name="Henrissat B."/>
            <person name="Chan S.K."/>
            <person name="Hesse-Orce U."/>
            <person name="Alamouti S.M."/>
            <person name="Tsui C.K.M."/>
            <person name="Docking R.T."/>
            <person name="Levasseur A."/>
            <person name="Haridas S."/>
            <person name="Robertson G."/>
            <person name="Birol I."/>
            <person name="Holt R.A."/>
            <person name="Marra M.A."/>
            <person name="Hamelin R.C."/>
            <person name="Hirst M."/>
            <person name="Jones S.J.M."/>
            <person name="Bohlmann J."/>
            <person name="Breuil C."/>
        </authorList>
    </citation>
    <scope>NUCLEOTIDE SEQUENCE [LARGE SCALE GENOMIC DNA]</scope>
    <source>
        <strain evidence="6">kw1407 / UAMH 11150</strain>
    </source>
</reference>
<dbReference type="InterPro" id="IPR016169">
    <property type="entry name" value="FAD-bd_PCMH_sub2"/>
</dbReference>
<accession>F0XC37</accession>
<evidence type="ECO:0000313" key="5">
    <source>
        <dbReference type="EMBL" id="EFX03801.1"/>
    </source>
</evidence>
<dbReference type="eggNOG" id="ENOG502QUV4">
    <property type="taxonomic scope" value="Eukaryota"/>
</dbReference>
<dbReference type="PANTHER" id="PTHR13878">
    <property type="entry name" value="GULONOLACTONE OXIDASE"/>
    <property type="match status" value="1"/>
</dbReference>
<comment type="similarity">
    <text evidence="1">Belongs to the oxygen-dependent FAD-linked oxidoreductase family.</text>
</comment>
<dbReference type="EMBL" id="GL629765">
    <property type="protein sequence ID" value="EFX03801.1"/>
    <property type="molecule type" value="Genomic_DNA"/>
</dbReference>
<dbReference type="SUPFAM" id="SSF56176">
    <property type="entry name" value="FAD-binding/transporter-associated domain-like"/>
    <property type="match status" value="1"/>
</dbReference>
<dbReference type="Pfam" id="PF08031">
    <property type="entry name" value="BBE"/>
    <property type="match status" value="1"/>
</dbReference>
<evidence type="ECO:0000259" key="4">
    <source>
        <dbReference type="PROSITE" id="PS51387"/>
    </source>
</evidence>